<protein>
    <recommendedName>
        <fullName evidence="3">F-box domain-containing protein</fullName>
    </recommendedName>
</protein>
<accession>A0A4P9YJI9</accession>
<dbReference type="AlphaFoldDB" id="A0A4P9YJI9"/>
<reference evidence="2" key="1">
    <citation type="journal article" date="2018" name="Nat. Microbiol.">
        <title>Leveraging single-cell genomics to expand the fungal tree of life.</title>
        <authorList>
            <person name="Ahrendt S.R."/>
            <person name="Quandt C.A."/>
            <person name="Ciobanu D."/>
            <person name="Clum A."/>
            <person name="Salamov A."/>
            <person name="Andreopoulos B."/>
            <person name="Cheng J.F."/>
            <person name="Woyke T."/>
            <person name="Pelin A."/>
            <person name="Henrissat B."/>
            <person name="Reynolds N.K."/>
            <person name="Benny G.L."/>
            <person name="Smith M.E."/>
            <person name="James T.Y."/>
            <person name="Grigoriev I.V."/>
        </authorList>
    </citation>
    <scope>NUCLEOTIDE SEQUENCE [LARGE SCALE GENOMIC DNA]</scope>
    <source>
        <strain evidence="2">CSF55</strain>
    </source>
</reference>
<gene>
    <name evidence="1" type="ORF">ROZALSC1DRAFT_28850</name>
</gene>
<name>A0A4P9YJI9_ROZAC</name>
<organism evidence="1 2">
    <name type="scientific">Rozella allomycis (strain CSF55)</name>
    <dbReference type="NCBI Taxonomy" id="988480"/>
    <lineage>
        <taxon>Eukaryota</taxon>
        <taxon>Fungi</taxon>
        <taxon>Fungi incertae sedis</taxon>
        <taxon>Cryptomycota</taxon>
        <taxon>Cryptomycota incertae sedis</taxon>
        <taxon>Rozella</taxon>
    </lineage>
</organism>
<dbReference type="Gene3D" id="3.80.10.10">
    <property type="entry name" value="Ribonuclease Inhibitor"/>
    <property type="match status" value="1"/>
</dbReference>
<proteinExistence type="predicted"/>
<dbReference type="SUPFAM" id="SSF52047">
    <property type="entry name" value="RNI-like"/>
    <property type="match status" value="1"/>
</dbReference>
<sequence>MSTITCYSRLITLPWEIDARIFDFLSAKEKFKRLQREPYSAKYKDLFKIISKCGIYMMQKDPMSKVEFKLDGSNVDISCFDDTDPALVTFFLDAFKLKIDVHYEHINDYVTKSHVIGKYGFDGSLRMTINDESMLTFSENKDSLVGISKLFVDIKTKQITQSMLDSIGEVLQLSQSVKHLVIGNLENFMNINNFNFCKLLDSFKNLESLTMIHFELRPFQLEYLSNNILSLGKLKTLKIAISYKHGYSVNGRNVMQIVADNLKNVEELHIDYLGQAGDVDLSNVKRLLIHGFFNIPNDQAMIISRSYGNLRELRFNLYYVSWRWVATHTNTVKHLIIDNAYITLQDMHDFLSKVSPRLEFLDLLKTHFAIGVNGINHFTKLLLRTNIKYLKLTTLDDNVLKKLKGNLKNKIVLL</sequence>
<dbReference type="EMBL" id="ML005202">
    <property type="protein sequence ID" value="RKP19565.1"/>
    <property type="molecule type" value="Genomic_DNA"/>
</dbReference>
<evidence type="ECO:0000313" key="2">
    <source>
        <dbReference type="Proteomes" id="UP000281549"/>
    </source>
</evidence>
<evidence type="ECO:0008006" key="3">
    <source>
        <dbReference type="Google" id="ProtNLM"/>
    </source>
</evidence>
<dbReference type="InterPro" id="IPR032675">
    <property type="entry name" value="LRR_dom_sf"/>
</dbReference>
<dbReference type="Proteomes" id="UP000281549">
    <property type="component" value="Unassembled WGS sequence"/>
</dbReference>
<evidence type="ECO:0000313" key="1">
    <source>
        <dbReference type="EMBL" id="RKP19565.1"/>
    </source>
</evidence>